<evidence type="ECO:0000313" key="2">
    <source>
        <dbReference type="Proteomes" id="UP001516400"/>
    </source>
</evidence>
<organism evidence="1 2">
    <name type="scientific">Cryptolaemus montrouzieri</name>
    <dbReference type="NCBI Taxonomy" id="559131"/>
    <lineage>
        <taxon>Eukaryota</taxon>
        <taxon>Metazoa</taxon>
        <taxon>Ecdysozoa</taxon>
        <taxon>Arthropoda</taxon>
        <taxon>Hexapoda</taxon>
        <taxon>Insecta</taxon>
        <taxon>Pterygota</taxon>
        <taxon>Neoptera</taxon>
        <taxon>Endopterygota</taxon>
        <taxon>Coleoptera</taxon>
        <taxon>Polyphaga</taxon>
        <taxon>Cucujiformia</taxon>
        <taxon>Coccinelloidea</taxon>
        <taxon>Coccinellidae</taxon>
        <taxon>Scymninae</taxon>
        <taxon>Scymnini</taxon>
        <taxon>Cryptolaemus</taxon>
    </lineage>
</organism>
<dbReference type="Proteomes" id="UP001516400">
    <property type="component" value="Unassembled WGS sequence"/>
</dbReference>
<dbReference type="AlphaFoldDB" id="A0ABD2PEF5"/>
<keyword evidence="2" id="KW-1185">Reference proteome</keyword>
<sequence>GSDYLEHPSEQIEYNESLGNQFGNSTNLFAEYQVTEENKVTPYLPVPECEMCRHELS</sequence>
<reference evidence="1 2" key="1">
    <citation type="journal article" date="2021" name="BMC Biol.">
        <title>Horizontally acquired antibacterial genes associated with adaptive radiation of ladybird beetles.</title>
        <authorList>
            <person name="Li H.S."/>
            <person name="Tang X.F."/>
            <person name="Huang Y.H."/>
            <person name="Xu Z.Y."/>
            <person name="Chen M.L."/>
            <person name="Du X.Y."/>
            <person name="Qiu B.Y."/>
            <person name="Chen P.T."/>
            <person name="Zhang W."/>
            <person name="Slipinski A."/>
            <person name="Escalona H.E."/>
            <person name="Waterhouse R.M."/>
            <person name="Zwick A."/>
            <person name="Pang H."/>
        </authorList>
    </citation>
    <scope>NUCLEOTIDE SEQUENCE [LARGE SCALE GENOMIC DNA]</scope>
    <source>
        <strain evidence="1">SYSU2018</strain>
    </source>
</reference>
<protein>
    <submittedName>
        <fullName evidence="1">Uncharacterized protein</fullName>
    </submittedName>
</protein>
<feature type="non-terminal residue" evidence="1">
    <location>
        <position position="57"/>
    </location>
</feature>
<proteinExistence type="predicted"/>
<comment type="caution">
    <text evidence="1">The sequence shown here is derived from an EMBL/GenBank/DDBJ whole genome shotgun (WGS) entry which is preliminary data.</text>
</comment>
<name>A0ABD2PEF5_9CUCU</name>
<feature type="non-terminal residue" evidence="1">
    <location>
        <position position="1"/>
    </location>
</feature>
<dbReference type="EMBL" id="JABFTP020000185">
    <property type="protein sequence ID" value="KAL3288845.1"/>
    <property type="molecule type" value="Genomic_DNA"/>
</dbReference>
<gene>
    <name evidence="1" type="ORF">HHI36_003291</name>
</gene>
<evidence type="ECO:0000313" key="1">
    <source>
        <dbReference type="EMBL" id="KAL3288845.1"/>
    </source>
</evidence>
<accession>A0ABD2PEF5</accession>